<dbReference type="RefSeq" id="WP_284398327.1">
    <property type="nucleotide sequence ID" value="NZ_BSNQ01000003.1"/>
</dbReference>
<accession>A0ABW8IU42</accession>
<dbReference type="InterPro" id="IPR052924">
    <property type="entry name" value="OsmC/Ohr_hydroprdx_reductase"/>
</dbReference>
<keyword evidence="2" id="KW-1185">Reference proteome</keyword>
<dbReference type="PANTHER" id="PTHR35368:SF1">
    <property type="entry name" value="HYDROPEROXIDE REDUCTASE"/>
    <property type="match status" value="1"/>
</dbReference>
<comment type="caution">
    <text evidence="1">The sequence shown here is derived from an EMBL/GenBank/DDBJ whole genome shotgun (WGS) entry which is preliminary data.</text>
</comment>
<sequence>MVQGIAEAVQRVRAVLQRQPQRGLQDDTPATAHWQHGLRVVSRHPNGAQVLTDMPAEIGGSGDQMTPGWLFRAGAASCLATCIAMNAAAEGIVLTRLEVSVHSRTDTRGFLGMVDGNGERVSAGPCDMEWRIRIDAQGVTSGRLRELVERSRRCSPIACVVEGTLSTHVHIDANII</sequence>
<dbReference type="PANTHER" id="PTHR35368">
    <property type="entry name" value="HYDROPEROXIDE REDUCTASE"/>
    <property type="match status" value="1"/>
</dbReference>
<protein>
    <submittedName>
        <fullName evidence="1">OsmC family protein</fullName>
    </submittedName>
</protein>
<dbReference type="InterPro" id="IPR003718">
    <property type="entry name" value="OsmC/Ohr_fam"/>
</dbReference>
<proteinExistence type="predicted"/>
<evidence type="ECO:0000313" key="2">
    <source>
        <dbReference type="Proteomes" id="UP001620405"/>
    </source>
</evidence>
<dbReference type="InterPro" id="IPR015946">
    <property type="entry name" value="KH_dom-like_a/b"/>
</dbReference>
<dbReference type="InterPro" id="IPR036102">
    <property type="entry name" value="OsmC/Ohrsf"/>
</dbReference>
<dbReference type="Pfam" id="PF02566">
    <property type="entry name" value="OsmC"/>
    <property type="match status" value="1"/>
</dbReference>
<gene>
    <name evidence="1" type="ORF">ISP13_05840</name>
</gene>
<reference evidence="1 2" key="1">
    <citation type="submission" date="2020-10" db="EMBL/GenBank/DDBJ databases">
        <title>Phylogeny of dyella-like bacteria.</title>
        <authorList>
            <person name="Fu J."/>
        </authorList>
    </citation>
    <scope>NUCLEOTIDE SEQUENCE [LARGE SCALE GENOMIC DNA]</scope>
    <source>
        <strain evidence="1 2">DHOB07</strain>
    </source>
</reference>
<organism evidence="1 2">
    <name type="scientific">Dyella lipolytica</name>
    <dbReference type="NCBI Taxonomy" id="1867835"/>
    <lineage>
        <taxon>Bacteria</taxon>
        <taxon>Pseudomonadati</taxon>
        <taxon>Pseudomonadota</taxon>
        <taxon>Gammaproteobacteria</taxon>
        <taxon>Lysobacterales</taxon>
        <taxon>Rhodanobacteraceae</taxon>
        <taxon>Dyella</taxon>
    </lineage>
</organism>
<dbReference type="Proteomes" id="UP001620405">
    <property type="component" value="Unassembled WGS sequence"/>
</dbReference>
<evidence type="ECO:0000313" key="1">
    <source>
        <dbReference type="EMBL" id="MFK2873048.1"/>
    </source>
</evidence>
<dbReference type="SUPFAM" id="SSF82784">
    <property type="entry name" value="OsmC-like"/>
    <property type="match status" value="1"/>
</dbReference>
<dbReference type="Gene3D" id="3.30.300.20">
    <property type="match status" value="1"/>
</dbReference>
<dbReference type="EMBL" id="JADIKG010000011">
    <property type="protein sequence ID" value="MFK2873048.1"/>
    <property type="molecule type" value="Genomic_DNA"/>
</dbReference>
<name>A0ABW8IU42_9GAMM</name>